<organism evidence="2 3">
    <name type="scientific">Roseovarius tolerans</name>
    <dbReference type="NCBI Taxonomy" id="74031"/>
    <lineage>
        <taxon>Bacteria</taxon>
        <taxon>Pseudomonadati</taxon>
        <taxon>Pseudomonadota</taxon>
        <taxon>Alphaproteobacteria</taxon>
        <taxon>Rhodobacterales</taxon>
        <taxon>Roseobacteraceae</taxon>
        <taxon>Roseovarius</taxon>
    </lineage>
</organism>
<reference evidence="2 3" key="1">
    <citation type="submission" date="2016-10" db="EMBL/GenBank/DDBJ databases">
        <authorList>
            <person name="de Groot N.N."/>
        </authorList>
    </citation>
    <scope>NUCLEOTIDE SEQUENCE [LARGE SCALE GENOMIC DNA]</scope>
    <source>
        <strain evidence="2 3">DSM 11457</strain>
    </source>
</reference>
<name>A0A1H8D865_9RHOB</name>
<feature type="domain" description="NIPSNAP" evidence="1">
    <location>
        <begin position="7"/>
        <end position="99"/>
    </location>
</feature>
<dbReference type="EMBL" id="FOBO01000011">
    <property type="protein sequence ID" value="SEN03412.1"/>
    <property type="molecule type" value="Genomic_DNA"/>
</dbReference>
<sequence length="112" mass="12601">MITCHVTYKIDPAKVSDFEIYAKAWIPLVKRFGGTHHGYFLPHEGPNDLAFAAFSFPSLAAYETYRTDSAADPDCKAAYDFAVRTKCILRYDRHFLRPVLDGDISGVLEPQA</sequence>
<gene>
    <name evidence="2" type="ORF">SAMN04488077_11136</name>
</gene>
<evidence type="ECO:0000313" key="2">
    <source>
        <dbReference type="EMBL" id="SEN03412.1"/>
    </source>
</evidence>
<dbReference type="InterPro" id="IPR012577">
    <property type="entry name" value="NIPSNAP"/>
</dbReference>
<evidence type="ECO:0000313" key="3">
    <source>
        <dbReference type="Proteomes" id="UP000182160"/>
    </source>
</evidence>
<dbReference type="Gene3D" id="3.30.70.100">
    <property type="match status" value="1"/>
</dbReference>
<dbReference type="Pfam" id="PF07978">
    <property type="entry name" value="NIPSNAP"/>
    <property type="match status" value="1"/>
</dbReference>
<dbReference type="AlphaFoldDB" id="A0A1H8D865"/>
<accession>A0A1H8D865</accession>
<evidence type="ECO:0000259" key="1">
    <source>
        <dbReference type="Pfam" id="PF07978"/>
    </source>
</evidence>
<dbReference type="SUPFAM" id="SSF54909">
    <property type="entry name" value="Dimeric alpha+beta barrel"/>
    <property type="match status" value="1"/>
</dbReference>
<dbReference type="InterPro" id="IPR011008">
    <property type="entry name" value="Dimeric_a/b-barrel"/>
</dbReference>
<proteinExistence type="predicted"/>
<dbReference type="Proteomes" id="UP000182160">
    <property type="component" value="Unassembled WGS sequence"/>
</dbReference>
<protein>
    <submittedName>
        <fullName evidence="2">NIPSNAP protein</fullName>
    </submittedName>
</protein>